<keyword evidence="3" id="KW-1185">Reference proteome</keyword>
<feature type="compositionally biased region" description="Basic and acidic residues" evidence="1">
    <location>
        <begin position="149"/>
        <end position="163"/>
    </location>
</feature>
<dbReference type="AlphaFoldDB" id="A0A6A5UZZ2"/>
<name>A0A6A5UZZ2_9PLEO</name>
<evidence type="ECO:0000313" key="2">
    <source>
        <dbReference type="EMBL" id="KAF1969519.1"/>
    </source>
</evidence>
<feature type="region of interest" description="Disordered" evidence="1">
    <location>
        <begin position="133"/>
        <end position="166"/>
    </location>
</feature>
<evidence type="ECO:0000256" key="1">
    <source>
        <dbReference type="SAM" id="MobiDB-lite"/>
    </source>
</evidence>
<dbReference type="Proteomes" id="UP000800036">
    <property type="component" value="Unassembled WGS sequence"/>
</dbReference>
<organism evidence="2 3">
    <name type="scientific">Bimuria novae-zelandiae CBS 107.79</name>
    <dbReference type="NCBI Taxonomy" id="1447943"/>
    <lineage>
        <taxon>Eukaryota</taxon>
        <taxon>Fungi</taxon>
        <taxon>Dikarya</taxon>
        <taxon>Ascomycota</taxon>
        <taxon>Pezizomycotina</taxon>
        <taxon>Dothideomycetes</taxon>
        <taxon>Pleosporomycetidae</taxon>
        <taxon>Pleosporales</taxon>
        <taxon>Massarineae</taxon>
        <taxon>Didymosphaeriaceae</taxon>
        <taxon>Bimuria</taxon>
    </lineage>
</organism>
<gene>
    <name evidence="2" type="ORF">BU23DRAFT_236421</name>
</gene>
<feature type="compositionally biased region" description="Polar residues" evidence="1">
    <location>
        <begin position="14"/>
        <end position="24"/>
    </location>
</feature>
<accession>A0A6A5UZZ2</accession>
<sequence length="216" mass="24055">MSTTRRQVMKQRGSGESNTQQRSSAWMRCDDAVRLGASSRFANCAGTPRSTAPLPRRQLPLPDAATATCRSREARRRYSSIQESVSVTIYRVQEVGVETLLRRVTLALREAQTCLGEGAPGGWRQARHIAAARADVTSSRPKHSASAHRASERPHRSSDEPEAQRQGVTALHVLRKGICKYKHSPLLSNVDHRRTPVKEYTTRNSAPAKLRRLPLQ</sequence>
<proteinExistence type="predicted"/>
<protein>
    <submittedName>
        <fullName evidence="2">Uncharacterized protein</fullName>
    </submittedName>
</protein>
<feature type="region of interest" description="Disordered" evidence="1">
    <location>
        <begin position="1"/>
        <end position="25"/>
    </location>
</feature>
<dbReference type="EMBL" id="ML976708">
    <property type="protein sequence ID" value="KAF1969519.1"/>
    <property type="molecule type" value="Genomic_DNA"/>
</dbReference>
<reference evidence="2" key="1">
    <citation type="journal article" date="2020" name="Stud. Mycol.">
        <title>101 Dothideomycetes genomes: a test case for predicting lifestyles and emergence of pathogens.</title>
        <authorList>
            <person name="Haridas S."/>
            <person name="Albert R."/>
            <person name="Binder M."/>
            <person name="Bloem J."/>
            <person name="Labutti K."/>
            <person name="Salamov A."/>
            <person name="Andreopoulos B."/>
            <person name="Baker S."/>
            <person name="Barry K."/>
            <person name="Bills G."/>
            <person name="Bluhm B."/>
            <person name="Cannon C."/>
            <person name="Castanera R."/>
            <person name="Culley D."/>
            <person name="Daum C."/>
            <person name="Ezra D."/>
            <person name="Gonzalez J."/>
            <person name="Henrissat B."/>
            <person name="Kuo A."/>
            <person name="Liang C."/>
            <person name="Lipzen A."/>
            <person name="Lutzoni F."/>
            <person name="Magnuson J."/>
            <person name="Mondo S."/>
            <person name="Nolan M."/>
            <person name="Ohm R."/>
            <person name="Pangilinan J."/>
            <person name="Park H.-J."/>
            <person name="Ramirez L."/>
            <person name="Alfaro M."/>
            <person name="Sun H."/>
            <person name="Tritt A."/>
            <person name="Yoshinaga Y."/>
            <person name="Zwiers L.-H."/>
            <person name="Turgeon B."/>
            <person name="Goodwin S."/>
            <person name="Spatafora J."/>
            <person name="Crous P."/>
            <person name="Grigoriev I."/>
        </authorList>
    </citation>
    <scope>NUCLEOTIDE SEQUENCE</scope>
    <source>
        <strain evidence="2">CBS 107.79</strain>
    </source>
</reference>
<evidence type="ECO:0000313" key="3">
    <source>
        <dbReference type="Proteomes" id="UP000800036"/>
    </source>
</evidence>